<dbReference type="Proteomes" id="UP001374803">
    <property type="component" value="Chromosome"/>
</dbReference>
<reference evidence="1" key="1">
    <citation type="submission" date="2021-12" db="EMBL/GenBank/DDBJ databases">
        <title>Discovery of the Pendulisporaceae a myxobacterial family with distinct sporulation behavior and unique specialized metabolism.</title>
        <authorList>
            <person name="Garcia R."/>
            <person name="Popoff A."/>
            <person name="Bader C.D."/>
            <person name="Loehr J."/>
            <person name="Walesch S."/>
            <person name="Walt C."/>
            <person name="Boldt J."/>
            <person name="Bunk B."/>
            <person name="Haeckl F.J.F.P.J."/>
            <person name="Gunesch A.P."/>
            <person name="Birkelbach J."/>
            <person name="Nuebel U."/>
            <person name="Pietschmann T."/>
            <person name="Bach T."/>
            <person name="Mueller R."/>
        </authorList>
    </citation>
    <scope>NUCLEOTIDE SEQUENCE</scope>
    <source>
        <strain evidence="1">MSr11367</strain>
    </source>
</reference>
<sequence length="192" mass="21386">MTMPLSRYISGDFVTPTMTFVWNQGIPYVMVGPQGPRELPKGIPFGGPDAPRHRHAMLPMLLDDLGMLPPPIATNLWDESSAADPTFHRVDPKSYDSLAAEAAAEPTRSIFRFLKPKALTARHLRATLFFPVEFEEPFDMPVIFERTAGSAGAALRELESCTWTEKSSSARQTLHDALSDALRLRLPMIVDY</sequence>
<proteinExistence type="predicted"/>
<evidence type="ECO:0000313" key="1">
    <source>
        <dbReference type="EMBL" id="WXB04315.1"/>
    </source>
</evidence>
<evidence type="ECO:0000313" key="2">
    <source>
        <dbReference type="Proteomes" id="UP001374803"/>
    </source>
</evidence>
<dbReference type="EMBL" id="CP089983">
    <property type="protein sequence ID" value="WXB04315.1"/>
    <property type="molecule type" value="Genomic_DNA"/>
</dbReference>
<protein>
    <submittedName>
        <fullName evidence="1">Uncharacterized protein</fullName>
    </submittedName>
</protein>
<organism evidence="1 2">
    <name type="scientific">Pendulispora rubella</name>
    <dbReference type="NCBI Taxonomy" id="2741070"/>
    <lineage>
        <taxon>Bacteria</taxon>
        <taxon>Pseudomonadati</taxon>
        <taxon>Myxococcota</taxon>
        <taxon>Myxococcia</taxon>
        <taxon>Myxococcales</taxon>
        <taxon>Sorangiineae</taxon>
        <taxon>Pendulisporaceae</taxon>
        <taxon>Pendulispora</taxon>
    </lineage>
</organism>
<accession>A0ABZ2L1V9</accession>
<keyword evidence="2" id="KW-1185">Reference proteome</keyword>
<name>A0ABZ2L1V9_9BACT</name>
<gene>
    <name evidence="1" type="ORF">LVJ94_46360</name>
</gene>
<dbReference type="RefSeq" id="WP_394833954.1">
    <property type="nucleotide sequence ID" value="NZ_CP089929.1"/>
</dbReference>